<dbReference type="GO" id="GO:0005778">
    <property type="term" value="C:peroxisomal membrane"/>
    <property type="evidence" value="ECO:0007669"/>
    <property type="project" value="UniProtKB-SubCell"/>
</dbReference>
<dbReference type="EMBL" id="CENE01000039">
    <property type="protein sequence ID" value="CEQ42878.1"/>
    <property type="molecule type" value="Genomic_DNA"/>
</dbReference>
<dbReference type="InterPro" id="IPR008733">
    <property type="entry name" value="PEX11"/>
</dbReference>
<sequence length="174" mass="19150">MRIGKPLEHAQAAVKALDVVDPVLKLTALGRQLGYAGYLWNDMLVWAHSAKVRPLPAAQFATIQRRAARLWFAGIAFSLASSLYRLADLRRREQAARRVRSDAEKEGERRGELRAIKTQQSAVRTQFLQDALDLLIPAGTLGYHHLDDGVLGLVGTVTSLMGLRTQIAKVLGGK</sequence>
<keyword evidence="2" id="KW-0472">Membrane</keyword>
<proteinExistence type="predicted"/>
<gene>
    <name evidence="5" type="primary">SPOSA6832_04754</name>
</gene>
<dbReference type="Proteomes" id="UP000243876">
    <property type="component" value="Unassembled WGS sequence"/>
</dbReference>
<dbReference type="PANTHER" id="PTHR12652">
    <property type="entry name" value="PEROXISOMAL BIOGENESIS FACTOR 11"/>
    <property type="match status" value="1"/>
</dbReference>
<evidence type="ECO:0000313" key="5">
    <source>
        <dbReference type="EMBL" id="CEQ42878.1"/>
    </source>
</evidence>
<reference evidence="6" key="1">
    <citation type="submission" date="2015-02" db="EMBL/GenBank/DDBJ databases">
        <authorList>
            <person name="Gon?alves P."/>
        </authorList>
    </citation>
    <scope>NUCLEOTIDE SEQUENCE [LARGE SCALE GENOMIC DNA]</scope>
</reference>
<protein>
    <submittedName>
        <fullName evidence="5">SPOSA6832_04754-mRNA-1:cds</fullName>
    </submittedName>
</protein>
<name>A0A0D6ESS1_SPOSA</name>
<keyword evidence="3" id="KW-0576">Peroxisome</keyword>
<evidence type="ECO:0000256" key="2">
    <source>
        <dbReference type="ARBA" id="ARBA00023136"/>
    </source>
</evidence>
<dbReference type="OrthoDB" id="411017at2759"/>
<keyword evidence="6" id="KW-1185">Reference proteome</keyword>
<feature type="non-terminal residue" evidence="5">
    <location>
        <position position="1"/>
    </location>
</feature>
<dbReference type="Pfam" id="PF05648">
    <property type="entry name" value="PEX11"/>
    <property type="match status" value="1"/>
</dbReference>
<accession>A0A0D6ESS1</accession>
<keyword evidence="1" id="KW-0962">Peroxisome biogenesis</keyword>
<dbReference type="PANTHER" id="PTHR12652:SF50">
    <property type="entry name" value="PEROXIN 11"/>
    <property type="match status" value="1"/>
</dbReference>
<evidence type="ECO:0000256" key="1">
    <source>
        <dbReference type="ARBA" id="ARBA00022593"/>
    </source>
</evidence>
<evidence type="ECO:0000256" key="4">
    <source>
        <dbReference type="ARBA" id="ARBA00046271"/>
    </source>
</evidence>
<evidence type="ECO:0000256" key="3">
    <source>
        <dbReference type="ARBA" id="ARBA00023140"/>
    </source>
</evidence>
<dbReference type="AlphaFoldDB" id="A0A0D6ESS1"/>
<organism evidence="5 6">
    <name type="scientific">Sporidiobolus salmonicolor</name>
    <name type="common">Yeast-like fungus</name>
    <name type="synonym">Sporobolomyces salmonicolor</name>
    <dbReference type="NCBI Taxonomy" id="5005"/>
    <lineage>
        <taxon>Eukaryota</taxon>
        <taxon>Fungi</taxon>
        <taxon>Dikarya</taxon>
        <taxon>Basidiomycota</taxon>
        <taxon>Pucciniomycotina</taxon>
        <taxon>Microbotryomycetes</taxon>
        <taxon>Sporidiobolales</taxon>
        <taxon>Sporidiobolaceae</taxon>
        <taxon>Sporobolomyces</taxon>
    </lineage>
</organism>
<evidence type="ECO:0000313" key="6">
    <source>
        <dbReference type="Proteomes" id="UP000243876"/>
    </source>
</evidence>
<comment type="subcellular location">
    <subcellularLocation>
        <location evidence="4">Peroxisome membrane</location>
    </subcellularLocation>
</comment>
<dbReference type="GO" id="GO:0016559">
    <property type="term" value="P:peroxisome fission"/>
    <property type="evidence" value="ECO:0007669"/>
    <property type="project" value="InterPro"/>
</dbReference>